<dbReference type="AlphaFoldDB" id="A0A927QVJ7"/>
<sequence>MAGSFNAEVEESRETGEDEYGTSVGPGSADLGCSLGILETERF</sequence>
<organism evidence="2 3">
    <name type="scientific">Plantactinospora soyae</name>
    <dbReference type="NCBI Taxonomy" id="1544732"/>
    <lineage>
        <taxon>Bacteria</taxon>
        <taxon>Bacillati</taxon>
        <taxon>Actinomycetota</taxon>
        <taxon>Actinomycetes</taxon>
        <taxon>Micromonosporales</taxon>
        <taxon>Micromonosporaceae</taxon>
        <taxon>Plantactinospora</taxon>
    </lineage>
</organism>
<reference evidence="2" key="1">
    <citation type="submission" date="2020-10" db="EMBL/GenBank/DDBJ databases">
        <title>Sequencing the genomes of 1000 actinobacteria strains.</title>
        <authorList>
            <person name="Klenk H.-P."/>
        </authorList>
    </citation>
    <scope>NUCLEOTIDE SEQUENCE</scope>
    <source>
        <strain evidence="2">DSM 46832</strain>
    </source>
</reference>
<comment type="caution">
    <text evidence="2">The sequence shown here is derived from an EMBL/GenBank/DDBJ whole genome shotgun (WGS) entry which is preliminary data.</text>
</comment>
<gene>
    <name evidence="2" type="ORF">H4W31_000095</name>
</gene>
<dbReference type="RefSeq" id="WP_264084053.1">
    <property type="nucleotide sequence ID" value="NZ_JADBEB010000001.1"/>
</dbReference>
<name>A0A927QVJ7_9ACTN</name>
<evidence type="ECO:0000313" key="2">
    <source>
        <dbReference type="EMBL" id="MBE1484457.1"/>
    </source>
</evidence>
<accession>A0A927QVJ7</accession>
<keyword evidence="3" id="KW-1185">Reference proteome</keyword>
<dbReference type="EMBL" id="JADBEB010000001">
    <property type="protein sequence ID" value="MBE1484457.1"/>
    <property type="molecule type" value="Genomic_DNA"/>
</dbReference>
<dbReference type="Proteomes" id="UP000649753">
    <property type="component" value="Unassembled WGS sequence"/>
</dbReference>
<protein>
    <submittedName>
        <fullName evidence="2">Uncharacterized protein</fullName>
    </submittedName>
</protein>
<evidence type="ECO:0000256" key="1">
    <source>
        <dbReference type="SAM" id="MobiDB-lite"/>
    </source>
</evidence>
<proteinExistence type="predicted"/>
<evidence type="ECO:0000313" key="3">
    <source>
        <dbReference type="Proteomes" id="UP000649753"/>
    </source>
</evidence>
<feature type="region of interest" description="Disordered" evidence="1">
    <location>
        <begin position="1"/>
        <end position="43"/>
    </location>
</feature>